<reference evidence="1 2" key="1">
    <citation type="journal article" date="2021" name="ISME Commun">
        <title>Automated analysis of genomic sequences facilitates high-throughput and comprehensive description of bacteria.</title>
        <authorList>
            <person name="Hitch T.C.A."/>
        </authorList>
    </citation>
    <scope>NUCLEOTIDE SEQUENCE [LARGE SCALE GENOMIC DNA]</scope>
    <source>
        <strain evidence="1 2">Sanger_109</strain>
    </source>
</reference>
<dbReference type="RefSeq" id="WP_158426250.1">
    <property type="nucleotide sequence ID" value="NZ_JAOQJQ010000008.1"/>
</dbReference>
<evidence type="ECO:0000313" key="1">
    <source>
        <dbReference type="EMBL" id="MCU6763616.1"/>
    </source>
</evidence>
<dbReference type="Proteomes" id="UP001652442">
    <property type="component" value="Unassembled WGS sequence"/>
</dbReference>
<proteinExistence type="predicted"/>
<dbReference type="EMBL" id="JAOQJQ010000008">
    <property type="protein sequence ID" value="MCU6763616.1"/>
    <property type="molecule type" value="Genomic_DNA"/>
</dbReference>
<gene>
    <name evidence="1" type="ORF">OCV88_15005</name>
</gene>
<organism evidence="1 2">
    <name type="scientific">Brotonthovivens ammoniilytica</name>
    <dbReference type="NCBI Taxonomy" id="2981725"/>
    <lineage>
        <taxon>Bacteria</taxon>
        <taxon>Bacillati</taxon>
        <taxon>Bacillota</taxon>
        <taxon>Clostridia</taxon>
        <taxon>Lachnospirales</taxon>
        <taxon>Lachnospiraceae</taxon>
        <taxon>Brotonthovivens</taxon>
    </lineage>
</organism>
<keyword evidence="2" id="KW-1185">Reference proteome</keyword>
<evidence type="ECO:0000313" key="2">
    <source>
        <dbReference type="Proteomes" id="UP001652442"/>
    </source>
</evidence>
<accession>A0ABT2TPB5</accession>
<sequence length="200" mass="23519">MLLKKAEVKKEEVNPYDWPESYYMEVDAGRRLALLKEHKKSRETEEIDSLRMELWEMRYQPLKKENEFKDTFMGGLIHLLMLTIDAARPFSKKRACKEAQKILQQLGLDFKEHFTRELLETEIKHLFLVYAATCLEDKQYGSLLFGFGRIKKDKVEKKIAEDIRKIGFDLPKLLDMQTEFSIVAAGGRAALRHMGMENDW</sequence>
<dbReference type="InterPro" id="IPR046683">
    <property type="entry name" value="DUF6553"/>
</dbReference>
<protein>
    <submittedName>
        <fullName evidence="1">Uncharacterized protein</fullName>
    </submittedName>
</protein>
<dbReference type="Pfam" id="PF20190">
    <property type="entry name" value="DUF6553"/>
    <property type="match status" value="1"/>
</dbReference>
<name>A0ABT2TPB5_9FIRM</name>
<comment type="caution">
    <text evidence="1">The sequence shown here is derived from an EMBL/GenBank/DDBJ whole genome shotgun (WGS) entry which is preliminary data.</text>
</comment>